<accession>A0ABU6YKN9</accession>
<name>A0ABU6YKN9_9FABA</name>
<keyword evidence="3" id="KW-1185">Reference proteome</keyword>
<dbReference type="Proteomes" id="UP001341840">
    <property type="component" value="Unassembled WGS sequence"/>
</dbReference>
<feature type="compositionally biased region" description="Pro residues" evidence="1">
    <location>
        <begin position="66"/>
        <end position="75"/>
    </location>
</feature>
<evidence type="ECO:0000313" key="3">
    <source>
        <dbReference type="Proteomes" id="UP001341840"/>
    </source>
</evidence>
<sequence length="279" mass="30315">MAASEFIWLRITQSGSNAGNSRPTEEHHSQRTFPLSQGKGQSLWTFDTSLGRLAALRSQSTAKPQPGVPVTPAVPAPATAKQTARMSVKSYSIKLANRDGPSNIAPTLSLPPKKPPIQKAAGEGTSKAAAQSIRRRSQRIATLGRPSPSAPKERVVIVVSSDSKPEPALEDTIHEILEMDEEVEEDPKEDPEEAPQDAGIEEEEEDPEEDPEEESAAEKVLHGEDDYDDYWDLVESNSESSIGNDPRFWNYDGDLPDWGKADPANSYSGSCTDPPLADN</sequence>
<gene>
    <name evidence="2" type="ORF">PIB30_059802</name>
</gene>
<feature type="region of interest" description="Disordered" evidence="1">
    <location>
        <begin position="12"/>
        <end position="40"/>
    </location>
</feature>
<feature type="region of interest" description="Disordered" evidence="1">
    <location>
        <begin position="58"/>
        <end position="81"/>
    </location>
</feature>
<feature type="compositionally biased region" description="Polar residues" evidence="1">
    <location>
        <begin position="12"/>
        <end position="22"/>
    </location>
</feature>
<dbReference type="EMBL" id="JASCZI010242175">
    <property type="protein sequence ID" value="MED6209981.1"/>
    <property type="molecule type" value="Genomic_DNA"/>
</dbReference>
<organism evidence="2 3">
    <name type="scientific">Stylosanthes scabra</name>
    <dbReference type="NCBI Taxonomy" id="79078"/>
    <lineage>
        <taxon>Eukaryota</taxon>
        <taxon>Viridiplantae</taxon>
        <taxon>Streptophyta</taxon>
        <taxon>Embryophyta</taxon>
        <taxon>Tracheophyta</taxon>
        <taxon>Spermatophyta</taxon>
        <taxon>Magnoliopsida</taxon>
        <taxon>eudicotyledons</taxon>
        <taxon>Gunneridae</taxon>
        <taxon>Pentapetalae</taxon>
        <taxon>rosids</taxon>
        <taxon>fabids</taxon>
        <taxon>Fabales</taxon>
        <taxon>Fabaceae</taxon>
        <taxon>Papilionoideae</taxon>
        <taxon>50 kb inversion clade</taxon>
        <taxon>dalbergioids sensu lato</taxon>
        <taxon>Dalbergieae</taxon>
        <taxon>Pterocarpus clade</taxon>
        <taxon>Stylosanthes</taxon>
    </lineage>
</organism>
<feature type="compositionally biased region" description="Basic and acidic residues" evidence="1">
    <location>
        <begin position="163"/>
        <end position="177"/>
    </location>
</feature>
<protein>
    <recommendedName>
        <fullName evidence="4">Transcription factor Iwr1 domain-containing protein</fullName>
    </recommendedName>
</protein>
<feature type="region of interest" description="Disordered" evidence="1">
    <location>
        <begin position="97"/>
        <end position="279"/>
    </location>
</feature>
<reference evidence="2 3" key="1">
    <citation type="journal article" date="2023" name="Plants (Basel)">
        <title>Bridging the Gap: Combining Genomics and Transcriptomics Approaches to Understand Stylosanthes scabra, an Orphan Legume from the Brazilian Caatinga.</title>
        <authorList>
            <person name="Ferreira-Neto J.R.C."/>
            <person name="da Silva M.D."/>
            <person name="Binneck E."/>
            <person name="de Melo N.F."/>
            <person name="da Silva R.H."/>
            <person name="de Melo A.L.T.M."/>
            <person name="Pandolfi V."/>
            <person name="Bustamante F.O."/>
            <person name="Brasileiro-Vidal A.C."/>
            <person name="Benko-Iseppon A.M."/>
        </authorList>
    </citation>
    <scope>NUCLEOTIDE SEQUENCE [LARGE SCALE GENOMIC DNA]</scope>
    <source>
        <tissue evidence="2">Leaves</tissue>
    </source>
</reference>
<evidence type="ECO:0008006" key="4">
    <source>
        <dbReference type="Google" id="ProtNLM"/>
    </source>
</evidence>
<feature type="compositionally biased region" description="Acidic residues" evidence="1">
    <location>
        <begin position="178"/>
        <end position="215"/>
    </location>
</feature>
<evidence type="ECO:0000313" key="2">
    <source>
        <dbReference type="EMBL" id="MED6209981.1"/>
    </source>
</evidence>
<evidence type="ECO:0000256" key="1">
    <source>
        <dbReference type="SAM" id="MobiDB-lite"/>
    </source>
</evidence>
<feature type="compositionally biased region" description="Polar residues" evidence="1">
    <location>
        <begin position="31"/>
        <end position="40"/>
    </location>
</feature>
<comment type="caution">
    <text evidence="2">The sequence shown here is derived from an EMBL/GenBank/DDBJ whole genome shotgun (WGS) entry which is preliminary data.</text>
</comment>
<proteinExistence type="predicted"/>